<gene>
    <name evidence="3" type="ORF">KGQ91_14810</name>
</gene>
<dbReference type="Proteomes" id="UP001319883">
    <property type="component" value="Unassembled WGS sequence"/>
</dbReference>
<evidence type="ECO:0000313" key="3">
    <source>
        <dbReference type="EMBL" id="MBZ9568937.1"/>
    </source>
</evidence>
<accession>A0ABS7X211</accession>
<keyword evidence="4" id="KW-1185">Reference proteome</keyword>
<dbReference type="PANTHER" id="PTHR21180:SF32">
    <property type="entry name" value="ENDONUCLEASE_EXONUCLEASE_PHOSPHATASE FAMILY DOMAIN-CONTAINING PROTEIN 1"/>
    <property type="match status" value="1"/>
</dbReference>
<evidence type="ECO:0000256" key="1">
    <source>
        <dbReference type="SAM" id="SignalP"/>
    </source>
</evidence>
<dbReference type="NCBIfam" id="TIGR00426">
    <property type="entry name" value="competence protein ComEA helix-hairpin-helix repeat region"/>
    <property type="match status" value="1"/>
</dbReference>
<dbReference type="GO" id="GO:0003677">
    <property type="term" value="F:DNA binding"/>
    <property type="evidence" value="ECO:0007669"/>
    <property type="project" value="UniProtKB-KW"/>
</dbReference>
<feature type="domain" description="Helix-hairpin-helix DNA-binding motif class 1" evidence="2">
    <location>
        <begin position="67"/>
        <end position="86"/>
    </location>
</feature>
<organism evidence="3 4">
    <name type="scientific">Modicisalibacter tunisiensis</name>
    <dbReference type="NCBI Taxonomy" id="390637"/>
    <lineage>
        <taxon>Bacteria</taxon>
        <taxon>Pseudomonadati</taxon>
        <taxon>Pseudomonadota</taxon>
        <taxon>Gammaproteobacteria</taxon>
        <taxon>Oceanospirillales</taxon>
        <taxon>Halomonadaceae</taxon>
        <taxon>Modicisalibacter</taxon>
    </lineage>
</organism>
<dbReference type="InterPro" id="IPR051675">
    <property type="entry name" value="Endo/Exo/Phosphatase_dom_1"/>
</dbReference>
<dbReference type="InterPro" id="IPR004509">
    <property type="entry name" value="Competence_ComEA_HhH"/>
</dbReference>
<protein>
    <submittedName>
        <fullName evidence="3">ComEA family DNA-binding protein</fullName>
    </submittedName>
</protein>
<name>A0ABS7X211_9GAMM</name>
<keyword evidence="1" id="KW-0732">Signal</keyword>
<dbReference type="EMBL" id="JAGXFD010000001">
    <property type="protein sequence ID" value="MBZ9568937.1"/>
    <property type="molecule type" value="Genomic_DNA"/>
</dbReference>
<dbReference type="InterPro" id="IPR010994">
    <property type="entry name" value="RuvA_2-like"/>
</dbReference>
<dbReference type="SUPFAM" id="SSF47781">
    <property type="entry name" value="RuvA domain 2-like"/>
    <property type="match status" value="1"/>
</dbReference>
<dbReference type="Pfam" id="PF12836">
    <property type="entry name" value="HHH_3"/>
    <property type="match status" value="1"/>
</dbReference>
<proteinExistence type="predicted"/>
<dbReference type="InterPro" id="IPR003583">
    <property type="entry name" value="Hlx-hairpin-Hlx_DNA-bd_motif"/>
</dbReference>
<sequence length="89" mass="9403">MKRYLTPLLLALALGIGAGASQAQEPARIDINSATAEQLATLPGIGEIRARAIIEDRKAHGDYTSAQDLTRIDGIGEATAEGLKDRLAF</sequence>
<keyword evidence="3" id="KW-0238">DNA-binding</keyword>
<dbReference type="Gene3D" id="1.10.150.320">
    <property type="entry name" value="Photosystem II 12 kDa extrinsic protein"/>
    <property type="match status" value="1"/>
</dbReference>
<feature type="chain" id="PRO_5045207089" evidence="1">
    <location>
        <begin position="24"/>
        <end position="89"/>
    </location>
</feature>
<evidence type="ECO:0000259" key="2">
    <source>
        <dbReference type="SMART" id="SM00278"/>
    </source>
</evidence>
<dbReference type="RefSeq" id="WP_224414531.1">
    <property type="nucleotide sequence ID" value="NZ_JAGXFC010000001.1"/>
</dbReference>
<dbReference type="SMART" id="SM00278">
    <property type="entry name" value="HhH1"/>
    <property type="match status" value="2"/>
</dbReference>
<feature type="signal peptide" evidence="1">
    <location>
        <begin position="1"/>
        <end position="23"/>
    </location>
</feature>
<dbReference type="PANTHER" id="PTHR21180">
    <property type="entry name" value="ENDONUCLEASE/EXONUCLEASE/PHOSPHATASE FAMILY DOMAIN-CONTAINING PROTEIN 1"/>
    <property type="match status" value="1"/>
</dbReference>
<evidence type="ECO:0000313" key="4">
    <source>
        <dbReference type="Proteomes" id="UP001319883"/>
    </source>
</evidence>
<comment type="caution">
    <text evidence="3">The sequence shown here is derived from an EMBL/GenBank/DDBJ whole genome shotgun (WGS) entry which is preliminary data.</text>
</comment>
<feature type="domain" description="Helix-hairpin-helix DNA-binding motif class 1" evidence="2">
    <location>
        <begin position="37"/>
        <end position="56"/>
    </location>
</feature>
<reference evidence="3 4" key="1">
    <citation type="submission" date="2021-05" db="EMBL/GenBank/DDBJ databases">
        <title>Petroleum and Energy Research Collection (APPE): ex situ preservation of microbial diversity associated with the oil industry and exploitation of its biotechnological potential.</title>
        <authorList>
            <person name="Paixao C.T.M."/>
            <person name="Gomes M.B."/>
            <person name="Oliveira V.M."/>
        </authorList>
    </citation>
    <scope>NUCLEOTIDE SEQUENCE [LARGE SCALE GENOMIC DNA]</scope>
    <source>
        <strain evidence="3 4">LIT2</strain>
    </source>
</reference>